<dbReference type="EMBL" id="JBHTKH010000028">
    <property type="protein sequence ID" value="MFD1056816.1"/>
    <property type="molecule type" value="Genomic_DNA"/>
</dbReference>
<evidence type="ECO:0000259" key="5">
    <source>
        <dbReference type="Pfam" id="PF01408"/>
    </source>
</evidence>
<dbReference type="Gene3D" id="3.40.50.720">
    <property type="entry name" value="NAD(P)-binding Rossmann-like Domain"/>
    <property type="match status" value="1"/>
</dbReference>
<comment type="similarity">
    <text evidence="1">Belongs to the Gfo/Idh/MocA family.</text>
</comment>
<feature type="region of interest" description="Disordered" evidence="4">
    <location>
        <begin position="330"/>
        <end position="358"/>
    </location>
</feature>
<dbReference type="SUPFAM" id="SSF55347">
    <property type="entry name" value="Glyceraldehyde-3-phosphate dehydrogenase-like, C-terminal domain"/>
    <property type="match status" value="1"/>
</dbReference>
<keyword evidence="2" id="KW-0560">Oxidoreductase</keyword>
<gene>
    <name evidence="7" type="ORF">ACFQ2V_21120</name>
</gene>
<dbReference type="InterPro" id="IPR050984">
    <property type="entry name" value="Gfo/Idh/MocA_domain"/>
</dbReference>
<evidence type="ECO:0000313" key="7">
    <source>
        <dbReference type="EMBL" id="MFD1056816.1"/>
    </source>
</evidence>
<feature type="domain" description="Gfo/Idh/MocA-like oxidoreductase N-terminal" evidence="5">
    <location>
        <begin position="8"/>
        <end position="117"/>
    </location>
</feature>
<comment type="caution">
    <text evidence="7">The sequence shown here is derived from an EMBL/GenBank/DDBJ whole genome shotgun (WGS) entry which is preliminary data.</text>
</comment>
<feature type="domain" description="GFO/IDH/MocA-like oxidoreductase" evidence="6">
    <location>
        <begin position="139"/>
        <end position="259"/>
    </location>
</feature>
<organism evidence="7 8">
    <name type="scientific">Terrabacter terrigena</name>
    <dbReference type="NCBI Taxonomy" id="574718"/>
    <lineage>
        <taxon>Bacteria</taxon>
        <taxon>Bacillati</taxon>
        <taxon>Actinomycetota</taxon>
        <taxon>Actinomycetes</taxon>
        <taxon>Micrococcales</taxon>
        <taxon>Intrasporangiaceae</taxon>
        <taxon>Terrabacter</taxon>
    </lineage>
</organism>
<keyword evidence="3" id="KW-0520">NAD</keyword>
<name>A0ABW3N1U2_9MICO</name>
<evidence type="ECO:0000256" key="1">
    <source>
        <dbReference type="ARBA" id="ARBA00010928"/>
    </source>
</evidence>
<protein>
    <submittedName>
        <fullName evidence="7">Gfo/Idh/MocA family protein</fullName>
    </submittedName>
</protein>
<dbReference type="SUPFAM" id="SSF51735">
    <property type="entry name" value="NAD(P)-binding Rossmann-fold domains"/>
    <property type="match status" value="1"/>
</dbReference>
<sequence length="358" mass="38164">MSTPSAPLRIGLLGASRISDLAVIGPATETGHQIVAVAARDPDRARVWASSRGIERVHASYADLLADPHVEVVYNALPNGLHAPWNIAALRAGKHVLSEKPFASNAAEAEQVREAAQVIDPDGRLVVFEAFHYWYHPVFQRLLEVIGDGTIGELEHLHVNMSMPAPAPTDLRWSWDLAGGCLMDLGCYCIHAIRSVAGHLGGAPELTGARALERAGHPDVDEQVHLEFDLPHGATAVADATMNGAWDFSITATGAAGRATVANFVNVHTDDRLVIEGPDGVRTEHLGSRSTYTYQMDALAAAIREGRPFPTGMDDAVENMRAIDAGYSAAGMPARPTQAGEPSAVDQRSDSGSEAARR</sequence>
<dbReference type="PANTHER" id="PTHR22604">
    <property type="entry name" value="OXIDOREDUCTASES"/>
    <property type="match status" value="1"/>
</dbReference>
<accession>A0ABW3N1U2</accession>
<evidence type="ECO:0000256" key="2">
    <source>
        <dbReference type="ARBA" id="ARBA00023002"/>
    </source>
</evidence>
<dbReference type="Pfam" id="PF22725">
    <property type="entry name" value="GFO_IDH_MocA_C3"/>
    <property type="match status" value="1"/>
</dbReference>
<dbReference type="RefSeq" id="WP_386054984.1">
    <property type="nucleotide sequence ID" value="NZ_JBHTKH010000028.1"/>
</dbReference>
<dbReference type="InterPro" id="IPR055170">
    <property type="entry name" value="GFO_IDH_MocA-like_dom"/>
</dbReference>
<dbReference type="Gene3D" id="3.30.360.10">
    <property type="entry name" value="Dihydrodipicolinate Reductase, domain 2"/>
    <property type="match status" value="1"/>
</dbReference>
<proteinExistence type="inferred from homology"/>
<dbReference type="InterPro" id="IPR036291">
    <property type="entry name" value="NAD(P)-bd_dom_sf"/>
</dbReference>
<keyword evidence="8" id="KW-1185">Reference proteome</keyword>
<evidence type="ECO:0000259" key="6">
    <source>
        <dbReference type="Pfam" id="PF22725"/>
    </source>
</evidence>
<dbReference type="InterPro" id="IPR000683">
    <property type="entry name" value="Gfo/Idh/MocA-like_OxRdtase_N"/>
</dbReference>
<evidence type="ECO:0000313" key="8">
    <source>
        <dbReference type="Proteomes" id="UP001597046"/>
    </source>
</evidence>
<feature type="compositionally biased region" description="Basic and acidic residues" evidence="4">
    <location>
        <begin position="347"/>
        <end position="358"/>
    </location>
</feature>
<dbReference type="PANTHER" id="PTHR22604:SF105">
    <property type="entry name" value="TRANS-1,2-DIHYDROBENZENE-1,2-DIOL DEHYDROGENASE"/>
    <property type="match status" value="1"/>
</dbReference>
<reference evidence="8" key="1">
    <citation type="journal article" date="2019" name="Int. J. Syst. Evol. Microbiol.">
        <title>The Global Catalogue of Microorganisms (GCM) 10K type strain sequencing project: providing services to taxonomists for standard genome sequencing and annotation.</title>
        <authorList>
            <consortium name="The Broad Institute Genomics Platform"/>
            <consortium name="The Broad Institute Genome Sequencing Center for Infectious Disease"/>
            <person name="Wu L."/>
            <person name="Ma J."/>
        </authorList>
    </citation>
    <scope>NUCLEOTIDE SEQUENCE [LARGE SCALE GENOMIC DNA]</scope>
    <source>
        <strain evidence="8">CCUG 57508</strain>
    </source>
</reference>
<dbReference type="Proteomes" id="UP001597046">
    <property type="component" value="Unassembled WGS sequence"/>
</dbReference>
<evidence type="ECO:0000256" key="4">
    <source>
        <dbReference type="SAM" id="MobiDB-lite"/>
    </source>
</evidence>
<dbReference type="Pfam" id="PF01408">
    <property type="entry name" value="GFO_IDH_MocA"/>
    <property type="match status" value="1"/>
</dbReference>
<evidence type="ECO:0000256" key="3">
    <source>
        <dbReference type="ARBA" id="ARBA00023027"/>
    </source>
</evidence>